<dbReference type="RefSeq" id="WP_161019743.1">
    <property type="nucleotide sequence ID" value="NZ_WWCP01000013.1"/>
</dbReference>
<dbReference type="AlphaFoldDB" id="A0A6L8MQL2"/>
<dbReference type="Proteomes" id="UP000474565">
    <property type="component" value="Unassembled WGS sequence"/>
</dbReference>
<keyword evidence="4" id="KW-0949">S-adenosyl-L-methionine</keyword>
<dbReference type="PROSITE" id="PS51585">
    <property type="entry name" value="SAM_MT_TPMT"/>
    <property type="match status" value="1"/>
</dbReference>
<keyword evidence="3 5" id="KW-0808">Transferase</keyword>
<reference evidence="5 6" key="1">
    <citation type="submission" date="2019-12" db="EMBL/GenBank/DDBJ databases">
        <title>Novel species isolated from a subtropical stream in China.</title>
        <authorList>
            <person name="Lu H."/>
        </authorList>
    </citation>
    <scope>NUCLEOTIDE SEQUENCE [LARGE SCALE GENOMIC DNA]</scope>
    <source>
        <strain evidence="5 6">FT50W</strain>
    </source>
</reference>
<protein>
    <submittedName>
        <fullName evidence="5">Methyltransferase domain-containing protein</fullName>
    </submittedName>
</protein>
<keyword evidence="1" id="KW-0597">Phosphoprotein</keyword>
<comment type="caution">
    <text evidence="5">The sequence shown here is derived from an EMBL/GenBank/DDBJ whole genome shotgun (WGS) entry which is preliminary data.</text>
</comment>
<accession>A0A6L8MQL2</accession>
<proteinExistence type="predicted"/>
<organism evidence="5 6">
    <name type="scientific">Duganella lactea</name>
    <dbReference type="NCBI Taxonomy" id="2692173"/>
    <lineage>
        <taxon>Bacteria</taxon>
        <taxon>Pseudomonadati</taxon>
        <taxon>Pseudomonadota</taxon>
        <taxon>Betaproteobacteria</taxon>
        <taxon>Burkholderiales</taxon>
        <taxon>Oxalobacteraceae</taxon>
        <taxon>Telluria group</taxon>
        <taxon>Duganella</taxon>
    </lineage>
</organism>
<dbReference type="GO" id="GO:0008757">
    <property type="term" value="F:S-adenosylmethionine-dependent methyltransferase activity"/>
    <property type="evidence" value="ECO:0007669"/>
    <property type="project" value="InterPro"/>
</dbReference>
<dbReference type="PANTHER" id="PTHR32183">
    <property type="match status" value="1"/>
</dbReference>
<dbReference type="PANTHER" id="PTHR32183:SF6">
    <property type="entry name" value="CYSTEINE SULFINATE DESULFINASE_CYSTEINE DESULFURASE AND RELATED ENZYMES"/>
    <property type="match status" value="1"/>
</dbReference>
<keyword evidence="2 5" id="KW-0489">Methyltransferase</keyword>
<dbReference type="SUPFAM" id="SSF53335">
    <property type="entry name" value="S-adenosyl-L-methionine-dependent methyltransferases"/>
    <property type="match status" value="1"/>
</dbReference>
<evidence type="ECO:0000256" key="2">
    <source>
        <dbReference type="ARBA" id="ARBA00022603"/>
    </source>
</evidence>
<evidence type="ECO:0000256" key="3">
    <source>
        <dbReference type="ARBA" id="ARBA00022679"/>
    </source>
</evidence>
<dbReference type="InterPro" id="IPR029063">
    <property type="entry name" value="SAM-dependent_MTases_sf"/>
</dbReference>
<evidence type="ECO:0000256" key="1">
    <source>
        <dbReference type="ARBA" id="ARBA00022553"/>
    </source>
</evidence>
<evidence type="ECO:0000313" key="6">
    <source>
        <dbReference type="Proteomes" id="UP000474565"/>
    </source>
</evidence>
<dbReference type="Gene3D" id="3.40.50.150">
    <property type="entry name" value="Vaccinia Virus protein VP39"/>
    <property type="match status" value="1"/>
</dbReference>
<evidence type="ECO:0000256" key="4">
    <source>
        <dbReference type="ARBA" id="ARBA00022691"/>
    </source>
</evidence>
<name>A0A6L8MQL2_9BURK</name>
<gene>
    <name evidence="5" type="ORF">GTP44_12830</name>
</gene>
<dbReference type="EMBL" id="WWCP01000013">
    <property type="protein sequence ID" value="MYM82838.1"/>
    <property type="molecule type" value="Genomic_DNA"/>
</dbReference>
<sequence>MADFLQRDPSLPAFWDERFERRFTPWDQGGVPPALRAFAAGQPPLVTLIPGCGSAYELAFLAGQGWDATAIDFSPAAVAQGRAVAGAAHAARVVEADFFQWQPARPLQLIYERAFLCAMPPALWPRVAARWAQLLAPGALLAGFFFLDDAPKGPPFGITRARLHDLLDADFACIADAGVSDSLPVFAGKERWMVWQRRVLPRNHRAAQP</sequence>
<evidence type="ECO:0000313" key="5">
    <source>
        <dbReference type="EMBL" id="MYM82838.1"/>
    </source>
</evidence>
<dbReference type="GO" id="GO:0032259">
    <property type="term" value="P:methylation"/>
    <property type="evidence" value="ECO:0007669"/>
    <property type="project" value="UniProtKB-KW"/>
</dbReference>
<dbReference type="Pfam" id="PF05724">
    <property type="entry name" value="TPMT"/>
    <property type="match status" value="1"/>
</dbReference>
<dbReference type="InterPro" id="IPR008854">
    <property type="entry name" value="TPMT"/>
</dbReference>
<dbReference type="CDD" id="cd02440">
    <property type="entry name" value="AdoMet_MTases"/>
    <property type="match status" value="1"/>
</dbReference>